<dbReference type="GO" id="GO:0005524">
    <property type="term" value="F:ATP binding"/>
    <property type="evidence" value="ECO:0007669"/>
    <property type="project" value="TreeGrafter"/>
</dbReference>
<dbReference type="AlphaFoldDB" id="A0A494WXU5"/>
<comment type="caution">
    <text evidence="3">The sequence shown here is derived from an EMBL/GenBank/DDBJ whole genome shotgun (WGS) entry which is preliminary data.</text>
</comment>
<dbReference type="GO" id="GO:0005829">
    <property type="term" value="C:cytosol"/>
    <property type="evidence" value="ECO:0007669"/>
    <property type="project" value="TreeGrafter"/>
</dbReference>
<keyword evidence="4" id="KW-1185">Reference proteome</keyword>
<reference evidence="3 4" key="1">
    <citation type="submission" date="2018-10" db="EMBL/GenBank/DDBJ databases">
        <authorList>
            <person name="Grouzdev D.S."/>
            <person name="Krutkina M.S."/>
            <person name="Tourova T.P."/>
            <person name="Nazina T.N."/>
        </authorList>
    </citation>
    <scope>NUCLEOTIDE SEQUENCE [LARGE SCALE GENOMIC DNA]</scope>
    <source>
        <strain evidence="3 4">435</strain>
    </source>
</reference>
<organism evidence="3 4">
    <name type="scientific">Desulfofundulus salinus</name>
    <dbReference type="NCBI Taxonomy" id="2419843"/>
    <lineage>
        <taxon>Bacteria</taxon>
        <taxon>Bacillati</taxon>
        <taxon>Bacillota</taxon>
        <taxon>Clostridia</taxon>
        <taxon>Eubacteriales</taxon>
        <taxon>Peptococcaceae</taxon>
        <taxon>Desulfofundulus</taxon>
    </lineage>
</organism>
<feature type="compositionally biased region" description="Basic and acidic residues" evidence="1">
    <location>
        <begin position="27"/>
        <end position="39"/>
    </location>
</feature>
<dbReference type="EMBL" id="RBWE01000001">
    <property type="protein sequence ID" value="RKO65697.1"/>
    <property type="molecule type" value="Genomic_DNA"/>
</dbReference>
<dbReference type="Proteomes" id="UP000271256">
    <property type="component" value="Unassembled WGS sequence"/>
</dbReference>
<dbReference type="GO" id="GO:0051782">
    <property type="term" value="P:negative regulation of cell division"/>
    <property type="evidence" value="ECO:0007669"/>
    <property type="project" value="TreeGrafter"/>
</dbReference>
<name>A0A494WXU5_9FIRM</name>
<proteinExistence type="predicted"/>
<dbReference type="InterPro" id="IPR025669">
    <property type="entry name" value="AAA_dom"/>
</dbReference>
<dbReference type="Gene3D" id="3.40.50.300">
    <property type="entry name" value="P-loop containing nucleotide triphosphate hydrolases"/>
    <property type="match status" value="1"/>
</dbReference>
<dbReference type="Pfam" id="PF13614">
    <property type="entry name" value="AAA_31"/>
    <property type="match status" value="1"/>
</dbReference>
<evidence type="ECO:0000313" key="3">
    <source>
        <dbReference type="EMBL" id="RKO65697.1"/>
    </source>
</evidence>
<dbReference type="SUPFAM" id="SSF52540">
    <property type="entry name" value="P-loop containing nucleoside triphosphate hydrolases"/>
    <property type="match status" value="1"/>
</dbReference>
<gene>
    <name evidence="3" type="ORF">D7024_01075</name>
</gene>
<feature type="domain" description="AAA" evidence="2">
    <location>
        <begin position="58"/>
        <end position="205"/>
    </location>
</feature>
<protein>
    <recommendedName>
        <fullName evidence="2">AAA domain-containing protein</fullName>
    </recommendedName>
</protein>
<dbReference type="PANTHER" id="PTHR43384:SF13">
    <property type="entry name" value="SLR0110 PROTEIN"/>
    <property type="match status" value="1"/>
</dbReference>
<sequence>MFGFGKKKKKDMEESRESLILWGPAAETEHPKQEEEKENPGMIDGIPVSPEALPGRGKIITFHSPKGGDGVSTVAANVAALLARHAGTVLVDLNGVGAVRSRFGLPSDCPVNILDWESAEDRRHISVYEHQCGLALVPGVVHYDDLERVNPALVFRVLGILKDAYEYVVVDAPPVNGTNPAWAAAVVSDMVFTVITPDRASIDMLGGAMNYLERLGCGDRSAVLLNKAGVPGGIRVNDLVDKNPLGIDFKAVLPYSEAVMECNNRRQAAALSRPKDPFSRAVAAFMEVMD</sequence>
<dbReference type="InterPro" id="IPR027417">
    <property type="entry name" value="P-loop_NTPase"/>
</dbReference>
<evidence type="ECO:0000256" key="1">
    <source>
        <dbReference type="SAM" id="MobiDB-lite"/>
    </source>
</evidence>
<dbReference type="RefSeq" id="WP_121450169.1">
    <property type="nucleotide sequence ID" value="NZ_RBWE01000001.1"/>
</dbReference>
<dbReference type="InterPro" id="IPR050625">
    <property type="entry name" value="ParA/MinD_ATPase"/>
</dbReference>
<dbReference type="PANTHER" id="PTHR43384">
    <property type="entry name" value="SEPTUM SITE-DETERMINING PROTEIN MIND HOMOLOG, CHLOROPLASTIC-RELATED"/>
    <property type="match status" value="1"/>
</dbReference>
<feature type="region of interest" description="Disordered" evidence="1">
    <location>
        <begin position="1"/>
        <end position="45"/>
    </location>
</feature>
<accession>A0A494WXU5</accession>
<dbReference type="GO" id="GO:0009898">
    <property type="term" value="C:cytoplasmic side of plasma membrane"/>
    <property type="evidence" value="ECO:0007669"/>
    <property type="project" value="TreeGrafter"/>
</dbReference>
<evidence type="ECO:0000313" key="4">
    <source>
        <dbReference type="Proteomes" id="UP000271256"/>
    </source>
</evidence>
<dbReference type="GO" id="GO:0016887">
    <property type="term" value="F:ATP hydrolysis activity"/>
    <property type="evidence" value="ECO:0007669"/>
    <property type="project" value="TreeGrafter"/>
</dbReference>
<dbReference type="OrthoDB" id="1806794at2"/>
<evidence type="ECO:0000259" key="2">
    <source>
        <dbReference type="Pfam" id="PF13614"/>
    </source>
</evidence>